<feature type="region of interest" description="Disordered" evidence="3">
    <location>
        <begin position="220"/>
        <end position="241"/>
    </location>
</feature>
<organism evidence="5 6">
    <name type="scientific">Sediminihabitans luteus</name>
    <dbReference type="NCBI Taxonomy" id="1138585"/>
    <lineage>
        <taxon>Bacteria</taxon>
        <taxon>Bacillati</taxon>
        <taxon>Actinomycetota</taxon>
        <taxon>Actinomycetes</taxon>
        <taxon>Micrococcales</taxon>
        <taxon>Cellulomonadaceae</taxon>
        <taxon>Sediminihabitans</taxon>
    </lineage>
</organism>
<dbReference type="GO" id="GO:0003841">
    <property type="term" value="F:1-acylglycerol-3-phosphate O-acyltransferase activity"/>
    <property type="evidence" value="ECO:0007669"/>
    <property type="project" value="TreeGrafter"/>
</dbReference>
<feature type="compositionally biased region" description="Basic and acidic residues" evidence="3">
    <location>
        <begin position="232"/>
        <end position="241"/>
    </location>
</feature>
<dbReference type="InterPro" id="IPR002123">
    <property type="entry name" value="Plipid/glycerol_acylTrfase"/>
</dbReference>
<comment type="caution">
    <text evidence="5">The sequence shown here is derived from an EMBL/GenBank/DDBJ whole genome shotgun (WGS) entry which is preliminary data.</text>
</comment>
<dbReference type="EMBL" id="PGFE01000002">
    <property type="protein sequence ID" value="PJJ73801.1"/>
    <property type="molecule type" value="Genomic_DNA"/>
</dbReference>
<keyword evidence="6" id="KW-1185">Reference proteome</keyword>
<keyword evidence="1 5" id="KW-0808">Transferase</keyword>
<evidence type="ECO:0000256" key="3">
    <source>
        <dbReference type="SAM" id="MobiDB-lite"/>
    </source>
</evidence>
<dbReference type="SMART" id="SM00563">
    <property type="entry name" value="PlsC"/>
    <property type="match status" value="1"/>
</dbReference>
<dbReference type="PANTHER" id="PTHR10434:SF55">
    <property type="entry name" value="POSSIBLE ACYLTRANSFERASE"/>
    <property type="match status" value="1"/>
</dbReference>
<dbReference type="SUPFAM" id="SSF69593">
    <property type="entry name" value="Glycerol-3-phosphate (1)-acyltransferase"/>
    <property type="match status" value="1"/>
</dbReference>
<evidence type="ECO:0000256" key="1">
    <source>
        <dbReference type="ARBA" id="ARBA00022679"/>
    </source>
</evidence>
<feature type="domain" description="Phospholipid/glycerol acyltransferase" evidence="4">
    <location>
        <begin position="42"/>
        <end position="160"/>
    </location>
</feature>
<name>A0A2M9CPH1_9CELL</name>
<dbReference type="Pfam" id="PF01553">
    <property type="entry name" value="Acyltransferase"/>
    <property type="match status" value="1"/>
</dbReference>
<protein>
    <submittedName>
        <fullName evidence="5">1-acyl-sn-glycerol-3-phosphate acyltransferase</fullName>
    </submittedName>
</protein>
<keyword evidence="2 5" id="KW-0012">Acyltransferase</keyword>
<dbReference type="GO" id="GO:0005886">
    <property type="term" value="C:plasma membrane"/>
    <property type="evidence" value="ECO:0007669"/>
    <property type="project" value="TreeGrafter"/>
</dbReference>
<dbReference type="AlphaFoldDB" id="A0A2M9CPH1"/>
<dbReference type="RefSeq" id="WP_239073373.1">
    <property type="nucleotide sequence ID" value="NZ_BOOX01000018.1"/>
</dbReference>
<dbReference type="CDD" id="cd07989">
    <property type="entry name" value="LPLAT_AGPAT-like"/>
    <property type="match status" value="1"/>
</dbReference>
<evidence type="ECO:0000313" key="5">
    <source>
        <dbReference type="EMBL" id="PJJ73801.1"/>
    </source>
</evidence>
<gene>
    <name evidence="5" type="ORF">CLV28_1282</name>
</gene>
<sequence length="241" mass="26320">MPKAHPESRTYRALGFFLRPLLSSMVVKDWQGQENIPATGGLVVAANHVTQFDPLTFAHYLYDTGRAPKIMAKHSLWDVPVVGRVLRNTGMIPVRRGSSEALASLTLAAEQLEAGECVAVFPEGTVTKDPEMWPMVGKTGVARLALTSRTPVVPVAQFGAHQILAPYSNKFRPWPRKKVSVHAGPPVVLDDLYDRPQDGPTLKEATARIMRAITELEAGIRGVPAPPAPYDPRSRPTTEDS</sequence>
<dbReference type="PANTHER" id="PTHR10434">
    <property type="entry name" value="1-ACYL-SN-GLYCEROL-3-PHOSPHATE ACYLTRANSFERASE"/>
    <property type="match status" value="1"/>
</dbReference>
<accession>A0A2M9CPH1</accession>
<evidence type="ECO:0000313" key="6">
    <source>
        <dbReference type="Proteomes" id="UP000231693"/>
    </source>
</evidence>
<evidence type="ECO:0000256" key="2">
    <source>
        <dbReference type="ARBA" id="ARBA00023315"/>
    </source>
</evidence>
<reference evidence="5 6" key="1">
    <citation type="submission" date="2017-11" db="EMBL/GenBank/DDBJ databases">
        <title>Genomic Encyclopedia of Archaeal and Bacterial Type Strains, Phase II (KMG-II): From Individual Species to Whole Genera.</title>
        <authorList>
            <person name="Goeker M."/>
        </authorList>
    </citation>
    <scope>NUCLEOTIDE SEQUENCE [LARGE SCALE GENOMIC DNA]</scope>
    <source>
        <strain evidence="5 6">DSM 25478</strain>
    </source>
</reference>
<proteinExistence type="predicted"/>
<evidence type="ECO:0000259" key="4">
    <source>
        <dbReference type="SMART" id="SM00563"/>
    </source>
</evidence>
<dbReference type="GO" id="GO:0006654">
    <property type="term" value="P:phosphatidic acid biosynthetic process"/>
    <property type="evidence" value="ECO:0007669"/>
    <property type="project" value="TreeGrafter"/>
</dbReference>
<dbReference type="Proteomes" id="UP000231693">
    <property type="component" value="Unassembled WGS sequence"/>
</dbReference>